<evidence type="ECO:0000256" key="1">
    <source>
        <dbReference type="SAM" id="MobiDB-lite"/>
    </source>
</evidence>
<dbReference type="Proteomes" id="UP000189004">
    <property type="component" value="Unassembled WGS sequence"/>
</dbReference>
<dbReference type="AlphaFoldDB" id="A0A1V3C839"/>
<organism evidence="2 3">
    <name type="scientific">Nocardiopsis sinuspersici</name>
    <dbReference type="NCBI Taxonomy" id="501010"/>
    <lineage>
        <taxon>Bacteria</taxon>
        <taxon>Bacillati</taxon>
        <taxon>Actinomycetota</taxon>
        <taxon>Actinomycetes</taxon>
        <taxon>Streptosporangiales</taxon>
        <taxon>Nocardiopsidaceae</taxon>
        <taxon>Nocardiopsis</taxon>
    </lineage>
</organism>
<feature type="region of interest" description="Disordered" evidence="1">
    <location>
        <begin position="220"/>
        <end position="248"/>
    </location>
</feature>
<gene>
    <name evidence="2" type="ORF">NOSIN_02635</name>
</gene>
<dbReference type="GO" id="GO:0016740">
    <property type="term" value="F:transferase activity"/>
    <property type="evidence" value="ECO:0007669"/>
    <property type="project" value="UniProtKB-KW"/>
</dbReference>
<name>A0A1V3C839_9ACTN</name>
<protein>
    <submittedName>
        <fullName evidence="2">Family 2 glycosyl transferase</fullName>
    </submittedName>
</protein>
<accession>A0A1V3C839</accession>
<keyword evidence="2" id="KW-0808">Transferase</keyword>
<keyword evidence="3" id="KW-1185">Reference proteome</keyword>
<proteinExistence type="predicted"/>
<evidence type="ECO:0000313" key="2">
    <source>
        <dbReference type="EMBL" id="OOC56931.1"/>
    </source>
</evidence>
<sequence>MVSRSPLPSAGLGIEIDRSVRLADEGHVLVGGCPPRAARLSAEQVSTLIRWLSGAVTGGADEGLLARGLVRAGLAHPRPRSPVPTDNVEVAVVGRAGPTALGATLDHLVRHHPRLRPVVVGATGTEARAARDRGARVVPGPAGGAEARATALRLRSADLVALVEAGTRPAAGWLEAALGHFTDPAVAAVVPRVLSDRSHCLGHAQMTVAAVAAGRAGADRGADPAPVLPWGHGTPEQGRPGPANEHTDPLRPVPVLVLRGAVADLDPGLGAAAELDLLWRLADDGWSVRYEPRSRVWAPPTTGLGDYLRACFTSGAVAGPLARRHGRRAAGPELSRAGAAGLALAASGRPGAALAAGALGGASVMGTLMAGARTPLSEAARLAGLDLVHTVRTGTHAVRTAWWPLAAAAAVGGAAVWARGRRFGGPATGPGRVDRAGRAGRIAVTAGAALVLPHVASWHRGRGAALTGPVTWTVLGMAGDAARSLGTWWGMAQARSPAPLVPRFRPAAVSGPVPAARRTGRSARTRVRPEGKRGSRPPVSTA</sequence>
<feature type="region of interest" description="Disordered" evidence="1">
    <location>
        <begin position="505"/>
        <end position="542"/>
    </location>
</feature>
<dbReference type="EMBL" id="MCOK01000001">
    <property type="protein sequence ID" value="OOC56931.1"/>
    <property type="molecule type" value="Genomic_DNA"/>
</dbReference>
<dbReference type="OrthoDB" id="5243838at2"/>
<evidence type="ECO:0000313" key="3">
    <source>
        <dbReference type="Proteomes" id="UP000189004"/>
    </source>
</evidence>
<dbReference type="RefSeq" id="WP_077693366.1">
    <property type="nucleotide sequence ID" value="NZ_MCOK01000001.1"/>
</dbReference>
<dbReference type="SUPFAM" id="SSF53448">
    <property type="entry name" value="Nucleotide-diphospho-sugar transferases"/>
    <property type="match status" value="1"/>
</dbReference>
<dbReference type="STRING" id="501010.NOSIN_02635"/>
<dbReference type="InterPro" id="IPR029044">
    <property type="entry name" value="Nucleotide-diphossugar_trans"/>
</dbReference>
<reference evidence="3" key="1">
    <citation type="submission" date="2016-08" db="EMBL/GenBank/DDBJ databases">
        <authorList>
            <person name="Tokovenko B."/>
            <person name="Kalinowski J."/>
        </authorList>
    </citation>
    <scope>NUCLEOTIDE SEQUENCE [LARGE SCALE GENOMIC DNA]</scope>
    <source>
        <strain evidence="3">UTMC102</strain>
    </source>
</reference>
<comment type="caution">
    <text evidence="2">The sequence shown here is derived from an EMBL/GenBank/DDBJ whole genome shotgun (WGS) entry which is preliminary data.</text>
</comment>